<proteinExistence type="predicted"/>
<dbReference type="EMBL" id="LWDV01000010">
    <property type="protein sequence ID" value="OCL25325.1"/>
    <property type="molecule type" value="Genomic_DNA"/>
</dbReference>
<name>A0A1C0A5B4_9FIRM</name>
<keyword evidence="1" id="KW-0645">Protease</keyword>
<organism evidence="1 2">
    <name type="scientific">Orenia metallireducens</name>
    <dbReference type="NCBI Taxonomy" id="1413210"/>
    <lineage>
        <taxon>Bacteria</taxon>
        <taxon>Bacillati</taxon>
        <taxon>Bacillota</taxon>
        <taxon>Clostridia</taxon>
        <taxon>Halanaerobiales</taxon>
        <taxon>Halobacteroidaceae</taxon>
        <taxon>Orenia</taxon>
    </lineage>
</organism>
<keyword evidence="1" id="KW-0378">Hydrolase</keyword>
<sequence length="143" mass="15703">MGFRLTVEGQNETIELGMDNITTVTYETDTPDDSNARSTDVGSVMHITGKIITAVDGEEADDTMKLALWSLVSAEKSDAYRNATLEVIAADQVVRKVNFPNAFVVDYIEEFGHTEGVGTFSLFIKQKKDKNELVTIEGGYATE</sequence>
<dbReference type="OrthoDB" id="9810984at2"/>
<dbReference type="RefSeq" id="WP_068719237.1">
    <property type="nucleotide sequence ID" value="NZ_LWDV01000010.1"/>
</dbReference>
<dbReference type="GO" id="GO:0006508">
    <property type="term" value="P:proteolysis"/>
    <property type="evidence" value="ECO:0007669"/>
    <property type="project" value="UniProtKB-KW"/>
</dbReference>
<comment type="caution">
    <text evidence="1">The sequence shown here is derived from an EMBL/GenBank/DDBJ whole genome shotgun (WGS) entry which is preliminary data.</text>
</comment>
<protein>
    <submittedName>
        <fullName evidence="1">Membrane-associated protease 1</fullName>
    </submittedName>
</protein>
<accession>A0A1C0A5B4</accession>
<reference evidence="2" key="1">
    <citation type="submission" date="2016-07" db="EMBL/GenBank/DDBJ databases">
        <authorList>
            <person name="Florea S."/>
            <person name="Webb J.S."/>
            <person name="Jaromczyk J."/>
            <person name="Schardl C.L."/>
        </authorList>
    </citation>
    <scope>NUCLEOTIDE SEQUENCE [LARGE SCALE GENOMIC DNA]</scope>
    <source>
        <strain evidence="2">Z6</strain>
    </source>
</reference>
<evidence type="ECO:0000313" key="2">
    <source>
        <dbReference type="Proteomes" id="UP000093514"/>
    </source>
</evidence>
<dbReference type="AlphaFoldDB" id="A0A1C0A5B4"/>
<gene>
    <name evidence="1" type="ORF">U472_13285</name>
</gene>
<dbReference type="Proteomes" id="UP000093514">
    <property type="component" value="Unassembled WGS sequence"/>
</dbReference>
<reference evidence="1 2" key="2">
    <citation type="submission" date="2016-08" db="EMBL/GenBank/DDBJ databases">
        <title>Orenia metallireducens sp. nov. strain Z6, a Novel Metal-reducing Firmicute from the Deep Subsurface.</title>
        <authorList>
            <person name="Maxim B.I."/>
            <person name="Kenneth K."/>
            <person name="Flynn T.M."/>
            <person name="Oloughlin E.J."/>
            <person name="Locke R.A."/>
            <person name="Weber J.R."/>
            <person name="Egan S.M."/>
            <person name="Mackie R.I."/>
            <person name="Cann I.K."/>
        </authorList>
    </citation>
    <scope>NUCLEOTIDE SEQUENCE [LARGE SCALE GENOMIC DNA]</scope>
    <source>
        <strain evidence="1 2">Z6</strain>
    </source>
</reference>
<keyword evidence="2" id="KW-1185">Reference proteome</keyword>
<dbReference type="GO" id="GO:0008233">
    <property type="term" value="F:peptidase activity"/>
    <property type="evidence" value="ECO:0007669"/>
    <property type="project" value="UniProtKB-KW"/>
</dbReference>
<evidence type="ECO:0000313" key="1">
    <source>
        <dbReference type="EMBL" id="OCL25325.1"/>
    </source>
</evidence>